<dbReference type="EC" id="6.3.5.3" evidence="8"/>
<gene>
    <name evidence="8 13" type="primary">purL</name>
    <name evidence="13" type="ORF">JP09_001745</name>
</gene>
<evidence type="ECO:0000313" key="13">
    <source>
        <dbReference type="EMBL" id="PPD58627.1"/>
    </source>
</evidence>
<evidence type="ECO:0000256" key="3">
    <source>
        <dbReference type="ARBA" id="ARBA00022723"/>
    </source>
</evidence>
<dbReference type="InterPro" id="IPR016188">
    <property type="entry name" value="PurM-like_N"/>
</dbReference>
<evidence type="ECO:0000259" key="10">
    <source>
        <dbReference type="Pfam" id="PF02769"/>
    </source>
</evidence>
<feature type="domain" description="Phosphoribosylformylglycinamidine synthase linker" evidence="11">
    <location>
        <begin position="186"/>
        <end position="224"/>
    </location>
</feature>
<protein>
    <recommendedName>
        <fullName evidence="8">Phosphoribosylformylglycinamidine synthase subunit PurL</fullName>
        <shortName evidence="8">FGAM synthase</shortName>
        <ecNumber evidence="8">6.3.5.3</ecNumber>
    </recommendedName>
    <alternativeName>
        <fullName evidence="8">Formylglycinamide ribonucleotide amidotransferase subunit II</fullName>
        <shortName evidence="8">FGAR amidotransferase II</shortName>
        <shortName evidence="8">FGAR-AT II</shortName>
    </alternativeName>
    <alternativeName>
        <fullName evidence="8">Glutamine amidotransferase PurL</fullName>
    </alternativeName>
    <alternativeName>
        <fullName evidence="8">Phosphoribosylformylglycinamidine synthase subunit II</fullName>
    </alternativeName>
</protein>
<feature type="binding site" evidence="8">
    <location>
        <position position="281"/>
    </location>
    <ligand>
        <name>Mg(2+)</name>
        <dbReference type="ChEBI" id="CHEBI:18420"/>
        <label>1</label>
    </ligand>
</feature>
<dbReference type="Proteomes" id="UP000235653">
    <property type="component" value="Unassembled WGS sequence"/>
</dbReference>
<proteinExistence type="inferred from homology"/>
<dbReference type="Pfam" id="PF02769">
    <property type="entry name" value="AIRS_C"/>
    <property type="match status" value="2"/>
</dbReference>
<dbReference type="InterPro" id="IPR036921">
    <property type="entry name" value="PurM-like_N_sf"/>
</dbReference>
<feature type="active site" evidence="8">
    <location>
        <position position="220"/>
    </location>
</feature>
<dbReference type="UniPathway" id="UPA00074">
    <property type="reaction ID" value="UER00128"/>
</dbReference>
<dbReference type="CDD" id="cd02203">
    <property type="entry name" value="PurL_repeat1"/>
    <property type="match status" value="1"/>
</dbReference>
<feature type="binding site" evidence="8">
    <location>
        <begin position="509"/>
        <end position="511"/>
    </location>
    <ligand>
        <name>substrate</name>
    </ligand>
</feature>
<organism evidence="13 14">
    <name type="scientific">Dehalogenimonas etheniformans</name>
    <dbReference type="NCBI Taxonomy" id="1536648"/>
    <lineage>
        <taxon>Bacteria</taxon>
        <taxon>Bacillati</taxon>
        <taxon>Chloroflexota</taxon>
        <taxon>Dehalococcoidia</taxon>
        <taxon>Dehalococcoidales</taxon>
        <taxon>Dehalococcoidaceae</taxon>
        <taxon>Dehalogenimonas</taxon>
    </lineage>
</organism>
<feature type="binding site" evidence="8">
    <location>
        <position position="305"/>
    </location>
    <ligand>
        <name>Mg(2+)</name>
        <dbReference type="ChEBI" id="CHEBI:18420"/>
        <label>2</label>
    </ligand>
</feature>
<dbReference type="SUPFAM" id="SSF82697">
    <property type="entry name" value="PurS-like"/>
    <property type="match status" value="1"/>
</dbReference>
<comment type="caution">
    <text evidence="13">The sequence shown here is derived from an EMBL/GenBank/DDBJ whole genome shotgun (WGS) entry which is preliminary data.</text>
</comment>
<dbReference type="CDD" id="cd02204">
    <property type="entry name" value="PurL_repeat2"/>
    <property type="match status" value="1"/>
</dbReference>
<dbReference type="GO" id="GO:0000287">
    <property type="term" value="F:magnesium ion binding"/>
    <property type="evidence" value="ECO:0007669"/>
    <property type="project" value="UniProtKB-UniRule"/>
</dbReference>
<dbReference type="AlphaFoldDB" id="A0A2P5P8K8"/>
<feature type="binding site" evidence="8">
    <location>
        <position position="739"/>
    </location>
    <ligand>
        <name>substrate</name>
    </ligand>
</feature>
<keyword evidence="5 8" id="KW-0658">Purine biosynthesis</keyword>
<comment type="function">
    <text evidence="8">Part of the phosphoribosylformylglycinamidine synthase complex involved in the purines biosynthetic pathway. Catalyzes the ATP-dependent conversion of formylglycinamide ribonucleotide (FGAR) and glutamine to yield formylglycinamidine ribonucleotide (FGAM) and glutamate. The FGAM synthase complex is composed of three subunits. PurQ produces an ammonia molecule by converting glutamine to glutamate. PurL transfers the ammonia molecule to FGAR to form FGAM in an ATP-dependent manner. PurS interacts with PurQ and PurL and is thought to assist in the transfer of the ammonia molecule from PurQ to PurL.</text>
</comment>
<dbReference type="GO" id="GO:0005737">
    <property type="term" value="C:cytoplasm"/>
    <property type="evidence" value="ECO:0007669"/>
    <property type="project" value="UniProtKB-SubCell"/>
</dbReference>
<comment type="similarity">
    <text evidence="8">Belongs to the FGAMS family.</text>
</comment>
<evidence type="ECO:0000256" key="4">
    <source>
        <dbReference type="ARBA" id="ARBA00022741"/>
    </source>
</evidence>
<keyword evidence="1 8" id="KW-0963">Cytoplasm</keyword>
<dbReference type="Gene3D" id="3.30.1330.10">
    <property type="entry name" value="PurM-like, N-terminal domain"/>
    <property type="match status" value="2"/>
</dbReference>
<sequence length="948" mass="102587">MIYRIDVMPAAGVTDRRGAALLKDITDLNLTGPTSARVIEVYWFKGEIDRPAIEKLAREALTDPVTEIFRVNEPTELTTSFRSVLVAHNPGVTDPIEETILKAAADLGIALEAARTGRLYILGGRFNDETLKVITHQRLLNPIVQHAVTPDSIVFGENPKYHFKLREIDLPSGDVGLCDLGKIFCLSPDEIRAVAKYYDNLGRKPIDVELETLAQSWSEHCVHKTFKAKFEFEGQTIDNLLKSTIARATKLLDKPWCLSVFVDNSGVIDFDGENAVCFKVETHNHPSAVEPYGGAATGLGGVIRDVLGTGLSARPIFNTDVFCFGEPDMKYSDLPPGALHPKRVFKGVRAGVADYGNRIGVPTINGGILFDPRYTGNPLVYCGTAGIMPAWAAKPGEQSPGDLIVLMGGRTGRDGIHGVTFSSEALSDKSTEQSFSSVQIGNPIVEKRMTEAVLQAREEKLFVRITDVGGGGLSSAVGEMGENTGARVFLDRVPLKYSGLSYSEIWISESQERMVLAVPPENLKRLLEICRGEGVEATAIGEFTGDKKLTLYYKDHLVCDLSMEFLHGGRPQLKLKASYKTSGNPEPTFPCPSRLDDDLLKLLGRWNTCSKEWVIRQYDHEVQGASVLKPLVGAKSDGPGDASIVRPVLGSKRGVIVGCGINPAYSDIDAYKMASSAIDEAIRNVIAAGGSLDQLALLDNFCWGSATEEQSLGALIKAAQACADLSLAYGTPFISGKDSLNNQFRVGEKIVSIPHTLLISAFGIMPDAEKAVTMDLKKAGDIIYVVGETKTELGGSAYFASKGFIGNNAPGVDTATSKSLYDRLAAAIEKGLVRSCHDLSEGGFGVALAEMAFAGGLGARVNLSRMPQDGSLHRDDYLLFSESNSRFIVEISPDHQRDFEMIMGSTRLNIIGEVTGAENLMIEGLGGGIVIDQSIETSKEAWQRPLKW</sequence>
<dbReference type="Pfam" id="PF22689">
    <property type="entry name" value="FGAR-AT_PurM_N-like"/>
    <property type="match status" value="1"/>
</dbReference>
<reference evidence="13 14" key="1">
    <citation type="journal article" date="2017" name="ISME J.">
        <title>Grape pomace compost harbors organohalide-respiring Dehalogenimonas species with novel reductive dehalogenase genes.</title>
        <authorList>
            <person name="Yang Y."/>
            <person name="Higgins S.A."/>
            <person name="Yan J."/>
            <person name="Simsir B."/>
            <person name="Chourey K."/>
            <person name="Iyer R."/>
            <person name="Hettich R.L."/>
            <person name="Baldwin B."/>
            <person name="Ogles D.M."/>
            <person name="Loffler F.E."/>
        </authorList>
    </citation>
    <scope>NUCLEOTIDE SEQUENCE [LARGE SCALE GENOMIC DNA]</scope>
    <source>
        <strain evidence="13 14">GP</strain>
    </source>
</reference>
<dbReference type="Gene3D" id="3.90.650.10">
    <property type="entry name" value="PurM-like C-terminal domain"/>
    <property type="match status" value="2"/>
</dbReference>
<dbReference type="PANTHER" id="PTHR43555:SF1">
    <property type="entry name" value="PHOSPHORIBOSYLFORMYLGLYCINAMIDINE SYNTHASE SUBUNIT PURL"/>
    <property type="match status" value="1"/>
</dbReference>
<feature type="binding site" evidence="8">
    <location>
        <position position="279"/>
    </location>
    <ligand>
        <name>ATP</name>
        <dbReference type="ChEBI" id="CHEBI:30616"/>
    </ligand>
</feature>
<dbReference type="GO" id="GO:0004642">
    <property type="term" value="F:phosphoribosylformylglycinamidine synthase activity"/>
    <property type="evidence" value="ECO:0007669"/>
    <property type="project" value="UniProtKB-UniRule"/>
</dbReference>
<comment type="pathway">
    <text evidence="8">Purine metabolism; IMP biosynthesis via de novo pathway; 5-amino-1-(5-phospho-D-ribosyl)imidazole from N(2)-formyl-N(1)-(5-phospho-D-ribosyl)glycinamide: step 1/2.</text>
</comment>
<dbReference type="PANTHER" id="PTHR43555">
    <property type="entry name" value="PHOSPHORIBOSYLFORMYLGLYCINAMIDINE SYNTHASE SUBUNIT PURL"/>
    <property type="match status" value="1"/>
</dbReference>
<evidence type="ECO:0000256" key="8">
    <source>
        <dbReference type="HAMAP-Rule" id="MF_00420"/>
    </source>
</evidence>
<dbReference type="InterPro" id="IPR041609">
    <property type="entry name" value="PurL_linker"/>
</dbReference>
<feature type="active site" description="Proton acceptor" evidence="8">
    <location>
        <position position="283"/>
    </location>
</feature>
<feature type="binding site" evidence="8">
    <location>
        <position position="699"/>
    </location>
    <ligand>
        <name>ATP</name>
        <dbReference type="ChEBI" id="CHEBI:30616"/>
    </ligand>
</feature>
<dbReference type="OrthoDB" id="9804441at2"/>
<evidence type="ECO:0000256" key="7">
    <source>
        <dbReference type="ARBA" id="ARBA00022842"/>
    </source>
</evidence>
<evidence type="ECO:0000259" key="9">
    <source>
        <dbReference type="Pfam" id="PF00586"/>
    </source>
</evidence>
<feature type="domain" description="PurM-like N-terminal" evidence="9">
    <location>
        <begin position="263"/>
        <end position="388"/>
    </location>
</feature>
<comment type="subcellular location">
    <subcellularLocation>
        <location evidence="8">Cytoplasm</location>
    </subcellularLocation>
</comment>
<dbReference type="InterPro" id="IPR036604">
    <property type="entry name" value="PurS-like_sf"/>
</dbReference>
<feature type="binding site" evidence="8">
    <location>
        <position position="467"/>
    </location>
    <ligand>
        <name>Mg(2+)</name>
        <dbReference type="ChEBI" id="CHEBI:18420"/>
        <label>2</label>
    </ligand>
</feature>
<evidence type="ECO:0000256" key="6">
    <source>
        <dbReference type="ARBA" id="ARBA00022840"/>
    </source>
</evidence>
<dbReference type="InterPro" id="IPR036676">
    <property type="entry name" value="PurM-like_C_sf"/>
</dbReference>
<keyword evidence="4 8" id="KW-0547">Nucleotide-binding</keyword>
<evidence type="ECO:0000313" key="14">
    <source>
        <dbReference type="Proteomes" id="UP000235653"/>
    </source>
</evidence>
<evidence type="ECO:0000256" key="2">
    <source>
        <dbReference type="ARBA" id="ARBA00022598"/>
    </source>
</evidence>
<comment type="caution">
    <text evidence="8">Lacks conserved residue(s) required for the propagation of feature annotation.</text>
</comment>
<keyword evidence="6 8" id="KW-0067">ATP-binding</keyword>
<dbReference type="EMBL" id="JQAN02000006">
    <property type="protein sequence ID" value="PPD58627.1"/>
    <property type="molecule type" value="Genomic_DNA"/>
</dbReference>
<dbReference type="SUPFAM" id="SSF56042">
    <property type="entry name" value="PurM C-terminal domain-like"/>
    <property type="match status" value="2"/>
</dbReference>
<comment type="subunit">
    <text evidence="8">Monomer. Part of the FGAM synthase complex composed of 1 PurL, 1 PurQ and 2 PurS subunits.</text>
</comment>
<feature type="domain" description="PurM-like C-terminal" evidence="10">
    <location>
        <begin position="778"/>
        <end position="919"/>
    </location>
</feature>
<dbReference type="InterPro" id="IPR010074">
    <property type="entry name" value="PRibForGlyAmidine_synth_PurL"/>
</dbReference>
<keyword evidence="7 8" id="KW-0460">Magnesium</keyword>
<feature type="domain" description="FGAR-AT PurM N-terminal-like" evidence="12">
    <location>
        <begin position="610"/>
        <end position="763"/>
    </location>
</feature>
<dbReference type="GO" id="GO:0006189">
    <property type="term" value="P:'de novo' IMP biosynthetic process"/>
    <property type="evidence" value="ECO:0007669"/>
    <property type="project" value="UniProtKB-UniRule"/>
</dbReference>
<feature type="domain" description="PurM-like C-terminal" evidence="10">
    <location>
        <begin position="400"/>
        <end position="554"/>
    </location>
</feature>
<dbReference type="SUPFAM" id="SSF55326">
    <property type="entry name" value="PurM N-terminal domain-like"/>
    <property type="match status" value="2"/>
</dbReference>
<evidence type="ECO:0000256" key="1">
    <source>
        <dbReference type="ARBA" id="ARBA00022490"/>
    </source>
</evidence>
<feature type="binding site" evidence="8">
    <location>
        <position position="439"/>
    </location>
    <ligand>
        <name>substrate</name>
    </ligand>
</feature>
<evidence type="ECO:0000259" key="11">
    <source>
        <dbReference type="Pfam" id="PF18072"/>
    </source>
</evidence>
<dbReference type="Gene3D" id="3.30.1280.10">
    <property type="entry name" value="Phosphoribosylformylglycinamidine synthase subunit PurS"/>
    <property type="match status" value="2"/>
</dbReference>
<dbReference type="InterPro" id="IPR055181">
    <property type="entry name" value="FGAR-AT_PurM_N-like"/>
</dbReference>
<dbReference type="Pfam" id="PF18072">
    <property type="entry name" value="FGAR-AT_linker"/>
    <property type="match status" value="1"/>
</dbReference>
<evidence type="ECO:0000259" key="12">
    <source>
        <dbReference type="Pfam" id="PF22689"/>
    </source>
</evidence>
<comment type="catalytic activity">
    <reaction evidence="8">
        <text>N(2)-formyl-N(1)-(5-phospho-beta-D-ribosyl)glycinamide + L-glutamine + ATP + H2O = 2-formamido-N(1)-(5-O-phospho-beta-D-ribosyl)acetamidine + L-glutamate + ADP + phosphate + H(+)</text>
        <dbReference type="Rhea" id="RHEA:17129"/>
        <dbReference type="ChEBI" id="CHEBI:15377"/>
        <dbReference type="ChEBI" id="CHEBI:15378"/>
        <dbReference type="ChEBI" id="CHEBI:29985"/>
        <dbReference type="ChEBI" id="CHEBI:30616"/>
        <dbReference type="ChEBI" id="CHEBI:43474"/>
        <dbReference type="ChEBI" id="CHEBI:58359"/>
        <dbReference type="ChEBI" id="CHEBI:147286"/>
        <dbReference type="ChEBI" id="CHEBI:147287"/>
        <dbReference type="ChEBI" id="CHEBI:456216"/>
        <dbReference type="EC" id="6.3.5.3"/>
    </reaction>
</comment>
<dbReference type="InterPro" id="IPR010918">
    <property type="entry name" value="PurM-like_C_dom"/>
</dbReference>
<feature type="binding site" evidence="8">
    <location>
        <position position="736"/>
    </location>
    <ligand>
        <name>ATP</name>
        <dbReference type="ChEBI" id="CHEBI:30616"/>
    </ligand>
</feature>
<feature type="binding site" evidence="8">
    <location>
        <position position="304"/>
    </location>
    <ligand>
        <name>substrate</name>
    </ligand>
</feature>
<dbReference type="Gene3D" id="1.10.8.750">
    <property type="entry name" value="Phosphoribosylformylglycinamidine synthase, linker domain"/>
    <property type="match status" value="1"/>
</dbReference>
<dbReference type="GO" id="GO:0005524">
    <property type="term" value="F:ATP binding"/>
    <property type="evidence" value="ECO:0007669"/>
    <property type="project" value="UniProtKB-UniRule"/>
</dbReference>
<dbReference type="RefSeq" id="WP_102330110.1">
    <property type="nucleotide sequence ID" value="NZ_CP058566.2"/>
</dbReference>
<keyword evidence="14" id="KW-1185">Reference proteome</keyword>
<evidence type="ECO:0000256" key="5">
    <source>
        <dbReference type="ARBA" id="ARBA00022755"/>
    </source>
</evidence>
<keyword evidence="2 8" id="KW-0436">Ligase</keyword>
<dbReference type="NCBIfam" id="TIGR01736">
    <property type="entry name" value="FGAM_synth_II"/>
    <property type="match status" value="1"/>
</dbReference>
<keyword evidence="3 8" id="KW-0479">Metal-binding</keyword>
<accession>A0A2P5P8K8</accession>
<name>A0A2P5P8K8_9CHLR</name>
<dbReference type="HAMAP" id="MF_00420">
    <property type="entry name" value="PurL_2"/>
    <property type="match status" value="1"/>
</dbReference>
<dbReference type="Pfam" id="PF00586">
    <property type="entry name" value="AIRS"/>
    <property type="match status" value="1"/>
</dbReference>